<dbReference type="GO" id="GO:0098609">
    <property type="term" value="P:cell-cell adhesion"/>
    <property type="evidence" value="ECO:0007669"/>
    <property type="project" value="InterPro"/>
</dbReference>
<protein>
    <recommendedName>
        <fullName evidence="3">Ig-like domain-containing protein</fullName>
    </recommendedName>
</protein>
<dbReference type="Gene3D" id="2.60.40.10">
    <property type="entry name" value="Immunoglobulins"/>
    <property type="match status" value="4"/>
</dbReference>
<dbReference type="InterPro" id="IPR003599">
    <property type="entry name" value="Ig_sub"/>
</dbReference>
<sequence>MKTCKLSVLSDERDVRKSDSAEYKFRFTTNQPGGKYSGSPGVTLSVTDLQVHVSRLLVYEYYNQAVMTCQSSCLPPGHPHYVWYKNGQNIQEQTSNSYSGYRYFYPKDSVSCAVRGYEDFSSPPVLIQSQREWRVTYTPTEVCAFTGSTVNMRCRYTYPSTTNSAVQNTFWFTKEKDGEPVDLTTDSQYSSRVQHTCDENDCTLTISHLTKRDSAQYKFRFMTNQPDGTYTGSPGVTLSVTDPQLQINVRRSTLNSWTELTCQSQCQLPEDVSYIWYQNGQERNEVKVYFHPHPLNPADNYSCAIKGHEKFSSPSVYGPKLPSMSVSPSAEIVEGSSVTLTCSSDANPAANYTWYKENHTPLSEEPQLVFSSIQSSDSGQYYCRAENQLGRTSKYINVDVKYAPKLPSVSVSPSAEIVEGSSVTLTCSSDANPAANYTWYKENQTRPHGEGAIYSFPSIRSEDRGIYYCKSENKHGEINSTSLVLDVQYAPKLPSVSISAIHQESWTSAVIGTTSAVFLAIIGLSVFLLIRKRRASRQSSESVEGPHNRQQCLPNELVERDDIHYASIHFANQTDPVYSNLRPARLREYEEVEYAAVKFQSASASQRSRETGEDPAALYSTVNKPAEHNRNR</sequence>
<dbReference type="InterPro" id="IPR003989">
    <property type="entry name" value="VCAM-1"/>
</dbReference>
<dbReference type="InterPro" id="IPR013783">
    <property type="entry name" value="Ig-like_fold"/>
</dbReference>
<dbReference type="InterPro" id="IPR007110">
    <property type="entry name" value="Ig-like_dom"/>
</dbReference>
<dbReference type="Pfam" id="PF13895">
    <property type="entry name" value="Ig_2"/>
    <property type="match status" value="2"/>
</dbReference>
<feature type="domain" description="Ig-like" evidence="3">
    <location>
        <begin position="319"/>
        <end position="399"/>
    </location>
</feature>
<evidence type="ECO:0000259" key="3">
    <source>
        <dbReference type="PROSITE" id="PS50835"/>
    </source>
</evidence>
<dbReference type="InterPro" id="IPR003598">
    <property type="entry name" value="Ig_sub2"/>
</dbReference>
<keyword evidence="2" id="KW-1133">Transmembrane helix</keyword>
<dbReference type="Pfam" id="PF07686">
    <property type="entry name" value="V-set"/>
    <property type="match status" value="1"/>
</dbReference>
<dbReference type="EMBL" id="JBCEZU010000013">
    <property type="protein sequence ID" value="KAK9540878.1"/>
    <property type="molecule type" value="Genomic_DNA"/>
</dbReference>
<dbReference type="PRINTS" id="PR01474">
    <property type="entry name" value="VCAM1"/>
</dbReference>
<evidence type="ECO:0000313" key="5">
    <source>
        <dbReference type="Proteomes" id="UP001488805"/>
    </source>
</evidence>
<dbReference type="PROSITE" id="PS50835">
    <property type="entry name" value="IG_LIKE"/>
    <property type="match status" value="3"/>
</dbReference>
<keyword evidence="5" id="KW-1185">Reference proteome</keyword>
<feature type="domain" description="Ig-like" evidence="3">
    <location>
        <begin position="407"/>
        <end position="484"/>
    </location>
</feature>
<dbReference type="GO" id="GO:0016020">
    <property type="term" value="C:membrane"/>
    <property type="evidence" value="ECO:0007669"/>
    <property type="project" value="InterPro"/>
</dbReference>
<proteinExistence type="predicted"/>
<organism evidence="4 5">
    <name type="scientific">Zoarces viviparus</name>
    <name type="common">Viviparous eelpout</name>
    <name type="synonym">Blennius viviparus</name>
    <dbReference type="NCBI Taxonomy" id="48416"/>
    <lineage>
        <taxon>Eukaryota</taxon>
        <taxon>Metazoa</taxon>
        <taxon>Chordata</taxon>
        <taxon>Craniata</taxon>
        <taxon>Vertebrata</taxon>
        <taxon>Euteleostomi</taxon>
        <taxon>Actinopterygii</taxon>
        <taxon>Neopterygii</taxon>
        <taxon>Teleostei</taxon>
        <taxon>Neoteleostei</taxon>
        <taxon>Acanthomorphata</taxon>
        <taxon>Eupercaria</taxon>
        <taxon>Perciformes</taxon>
        <taxon>Cottioidei</taxon>
        <taxon>Zoarcales</taxon>
        <taxon>Zoarcidae</taxon>
        <taxon>Zoarcinae</taxon>
        <taxon>Zoarces</taxon>
    </lineage>
</organism>
<evidence type="ECO:0000313" key="4">
    <source>
        <dbReference type="EMBL" id="KAK9540878.1"/>
    </source>
</evidence>
<dbReference type="SMART" id="SM00408">
    <property type="entry name" value="IGc2"/>
    <property type="match status" value="2"/>
</dbReference>
<feature type="region of interest" description="Disordered" evidence="1">
    <location>
        <begin position="600"/>
        <end position="632"/>
    </location>
</feature>
<feature type="transmembrane region" description="Helical" evidence="2">
    <location>
        <begin position="506"/>
        <end position="530"/>
    </location>
</feature>
<evidence type="ECO:0000256" key="2">
    <source>
        <dbReference type="SAM" id="Phobius"/>
    </source>
</evidence>
<dbReference type="AlphaFoldDB" id="A0AAW1G2J6"/>
<gene>
    <name evidence="4" type="ORF">VZT92_003299</name>
</gene>
<dbReference type="SUPFAM" id="SSF48726">
    <property type="entry name" value="Immunoglobulin"/>
    <property type="match status" value="3"/>
</dbReference>
<keyword evidence="2" id="KW-0472">Membrane</keyword>
<dbReference type="SMART" id="SM00409">
    <property type="entry name" value="IG"/>
    <property type="match status" value="3"/>
</dbReference>
<dbReference type="CDD" id="cd00096">
    <property type="entry name" value="Ig"/>
    <property type="match status" value="1"/>
</dbReference>
<dbReference type="Proteomes" id="UP001488805">
    <property type="component" value="Unassembled WGS sequence"/>
</dbReference>
<dbReference type="InterPro" id="IPR036179">
    <property type="entry name" value="Ig-like_dom_sf"/>
</dbReference>
<comment type="caution">
    <text evidence="4">The sequence shown here is derived from an EMBL/GenBank/DDBJ whole genome shotgun (WGS) entry which is preliminary data.</text>
</comment>
<keyword evidence="2" id="KW-0812">Transmembrane</keyword>
<name>A0AAW1G2J6_ZOAVI</name>
<dbReference type="PANTHER" id="PTHR46013:SF4">
    <property type="entry name" value="B-CELL RECEPTOR CD22-RELATED"/>
    <property type="match status" value="1"/>
</dbReference>
<dbReference type="InterPro" id="IPR013106">
    <property type="entry name" value="Ig_V-set"/>
</dbReference>
<reference evidence="4 5" key="1">
    <citation type="journal article" date="2024" name="Genome Biol. Evol.">
        <title>Chromosome-level genome assembly of the viviparous eelpout Zoarces viviparus.</title>
        <authorList>
            <person name="Fuhrmann N."/>
            <person name="Brasseur M.V."/>
            <person name="Bakowski C.E."/>
            <person name="Podsiadlowski L."/>
            <person name="Prost S."/>
            <person name="Krehenwinkel H."/>
            <person name="Mayer C."/>
        </authorList>
    </citation>
    <scope>NUCLEOTIDE SEQUENCE [LARGE SCALE GENOMIC DNA]</scope>
    <source>
        <strain evidence="4">NO-MEL_2022_Ind0_liver</strain>
    </source>
</reference>
<evidence type="ECO:0000256" key="1">
    <source>
        <dbReference type="SAM" id="MobiDB-lite"/>
    </source>
</evidence>
<dbReference type="PANTHER" id="PTHR46013">
    <property type="entry name" value="VASCULAR CELL ADHESION MOLECULE 1"/>
    <property type="match status" value="1"/>
</dbReference>
<feature type="domain" description="Ig-like" evidence="3">
    <location>
        <begin position="234"/>
        <end position="313"/>
    </location>
</feature>
<accession>A0AAW1G2J6</accession>